<dbReference type="InterPro" id="IPR033060">
    <property type="entry name" value="INTS7"/>
</dbReference>
<dbReference type="Pfam" id="PF24436">
    <property type="entry name" value="INTS7_N"/>
    <property type="match status" value="1"/>
</dbReference>
<comment type="caution">
    <text evidence="4">The sequence shown here is derived from an EMBL/GenBank/DDBJ whole genome shotgun (WGS) entry which is preliminary data.</text>
</comment>
<dbReference type="InterPro" id="IPR055195">
    <property type="entry name" value="INTS7_C_plant"/>
</dbReference>
<dbReference type="PANTHER" id="PTHR13322">
    <property type="entry name" value="C1ORF73 PROTEIN"/>
    <property type="match status" value="1"/>
</dbReference>
<evidence type="ECO:0000256" key="1">
    <source>
        <dbReference type="ARBA" id="ARBA00008565"/>
    </source>
</evidence>
<evidence type="ECO:0000259" key="2">
    <source>
        <dbReference type="Pfam" id="PF22966"/>
    </source>
</evidence>
<dbReference type="InterPro" id="IPR056516">
    <property type="entry name" value="INTS7_N"/>
</dbReference>
<feature type="domain" description="Integrator complex subunit 7-like C-terminal" evidence="2">
    <location>
        <begin position="994"/>
        <end position="1161"/>
    </location>
</feature>
<proteinExistence type="inferred from homology"/>
<evidence type="ECO:0008006" key="6">
    <source>
        <dbReference type="Google" id="ProtNLM"/>
    </source>
</evidence>
<sequence length="1175" mass="133116">MEKVPAACAMEWSIELEKGLRSKNPGKRIEAISKIGQRLEWWNRESRITVSQYKIFGLIPGEDKLFANAILLRLADMFRVGDRQTKTSIVKIFMQELKSRRKRRSVSVGGEEEGILSKNVLVNYLEILRRVKVVFDEGDVEERALALYLFGCWAEFAVDSADIRYVILSAIVSDNVLEVKASLFAARCFCELANDFASVLLEILANRLTSSETSTVFKLEGGRAFADMWRSFPLANRAYKTGLKLVLDSSEESFSTAMLISLTKLASRWTLLIPQQVELLFSFLAKYRAMHMQVKTLKCLKFLFARGVCPCPETRDMIQNLLDIQNQSKFPPALQHEVLKVLHKIISYNLPTFPSSEMLEVFSIVLKFVENIIQSSIMSERFLAIWVLIDILSKFLGRPKLESDEMASTLAFQLVSLVMDHISVPMKSNVGRHLSTVNTGDLRTTMTCPLDRHQSTEELKREVTSLLKPILYLVENHSDVSGLVLDKVSRFLENLVNMLHRGVSTKKEDLLKSEILKCGKEDKTSDILKLGVFLAKIIITCLENIEVENAKTVEVLNSLKLLVDYVCKSISFDSCIYGIYMLLLHFHGAYKCVWQEMNQIIDPDDNYTLPCGASFLQHDTLISECAKKIFERRDNWSSYKAGKHAACQGLWSTATFLFEQLKKMVISDSSSLWLKTLILFSHSECQIQYFGIINAKETLSEVEEDIAQKNNLCKYAETLVRAYNGVCLAEKTLRTSALGLAFNFQRWFLVLRAKVLKIMVDITALLGPVSFVQESSSSGKKRISFPVPSLIPLERDSLLVDSLTLISLRLKKLTDEFDLFAASFIGMDRRSMRIISSLATSCSLLAFVTGLALPFPRSHVSSNNVTCSLDSSEEKFHAVLIQDLLERLWLIDSDTSKGLWMLLKVNRHSKSCFLPKSQGTSISYRSSGIVKLCKYAIMEILDRQKEASTFSSDESRSQISNDGLQLLLHVVWKWMQIPFKCPKHFFQVRHNVLSELFAMNEYGENVDGTAVSLGSHLSLNLCLQLKNMPPSLPLRLSKLYCILSCTIHPQNEENKEQAWLNSEEWEVNDILDLNEKLVRYVTGSSTPCGIHIKNNAGSCWTKDQYVCFHPNDRGQGFSTCLLDISDFPVGNYRIKWHSCWIDNEGSYGSLLPLNAGPNFNIEKPSTSRSTRIEVP</sequence>
<dbReference type="Pfam" id="PF22966">
    <property type="entry name" value="INTS7_C_plants"/>
    <property type="match status" value="1"/>
</dbReference>
<comment type="similarity">
    <text evidence="1">Belongs to the Integrator subunit 7 family.</text>
</comment>
<keyword evidence="5" id="KW-1185">Reference proteome</keyword>
<organism evidence="4 5">
    <name type="scientific">Cinchona calisaya</name>
    <dbReference type="NCBI Taxonomy" id="153742"/>
    <lineage>
        <taxon>Eukaryota</taxon>
        <taxon>Viridiplantae</taxon>
        <taxon>Streptophyta</taxon>
        <taxon>Embryophyta</taxon>
        <taxon>Tracheophyta</taxon>
        <taxon>Spermatophyta</taxon>
        <taxon>Magnoliopsida</taxon>
        <taxon>eudicotyledons</taxon>
        <taxon>Gunneridae</taxon>
        <taxon>Pentapetalae</taxon>
        <taxon>asterids</taxon>
        <taxon>lamiids</taxon>
        <taxon>Gentianales</taxon>
        <taxon>Rubiaceae</taxon>
        <taxon>Cinchonoideae</taxon>
        <taxon>Cinchoneae</taxon>
        <taxon>Cinchona</taxon>
    </lineage>
</organism>
<evidence type="ECO:0000259" key="3">
    <source>
        <dbReference type="Pfam" id="PF24436"/>
    </source>
</evidence>
<dbReference type="EMBL" id="JBJUIK010000011">
    <property type="protein sequence ID" value="KAL3512659.1"/>
    <property type="molecule type" value="Genomic_DNA"/>
</dbReference>
<dbReference type="AlphaFoldDB" id="A0ABD2Z0J8"/>
<dbReference type="InterPro" id="IPR016024">
    <property type="entry name" value="ARM-type_fold"/>
</dbReference>
<accession>A0ABD2Z0J8</accession>
<gene>
    <name evidence="4" type="ORF">ACH5RR_025376</name>
</gene>
<reference evidence="4 5" key="1">
    <citation type="submission" date="2024-11" db="EMBL/GenBank/DDBJ databases">
        <title>A near-complete genome assembly of Cinchona calisaya.</title>
        <authorList>
            <person name="Lian D.C."/>
            <person name="Zhao X.W."/>
            <person name="Wei L."/>
        </authorList>
    </citation>
    <scope>NUCLEOTIDE SEQUENCE [LARGE SCALE GENOMIC DNA]</scope>
    <source>
        <tissue evidence="4">Nenye</tissue>
    </source>
</reference>
<dbReference type="Proteomes" id="UP001630127">
    <property type="component" value="Unassembled WGS sequence"/>
</dbReference>
<evidence type="ECO:0000313" key="5">
    <source>
        <dbReference type="Proteomes" id="UP001630127"/>
    </source>
</evidence>
<feature type="domain" description="Integrator complex subunit 7 N-terminal" evidence="3">
    <location>
        <begin position="66"/>
        <end position="543"/>
    </location>
</feature>
<name>A0ABD2Z0J8_9GENT</name>
<dbReference type="PANTHER" id="PTHR13322:SF2">
    <property type="entry name" value="INTEGRATOR COMPLEX SUBUNIT 7"/>
    <property type="match status" value="1"/>
</dbReference>
<dbReference type="SUPFAM" id="SSF48371">
    <property type="entry name" value="ARM repeat"/>
    <property type="match status" value="1"/>
</dbReference>
<protein>
    <recommendedName>
        <fullName evidence="6">ARM repeat superfamily protein</fullName>
    </recommendedName>
</protein>
<evidence type="ECO:0000313" key="4">
    <source>
        <dbReference type="EMBL" id="KAL3512659.1"/>
    </source>
</evidence>